<evidence type="ECO:0000256" key="1">
    <source>
        <dbReference type="SAM" id="SignalP"/>
    </source>
</evidence>
<protein>
    <submittedName>
        <fullName evidence="2">Uncharacterized protein</fullName>
    </submittedName>
</protein>
<organism evidence="2">
    <name type="scientific">Grammatophora oceanica</name>
    <dbReference type="NCBI Taxonomy" id="210454"/>
    <lineage>
        <taxon>Eukaryota</taxon>
        <taxon>Sar</taxon>
        <taxon>Stramenopiles</taxon>
        <taxon>Ochrophyta</taxon>
        <taxon>Bacillariophyta</taxon>
        <taxon>Fragilariophyceae</taxon>
        <taxon>Fragilariophycidae</taxon>
        <taxon>Rhabdonematales</taxon>
        <taxon>Grammatophoraceae</taxon>
        <taxon>Grammatophora</taxon>
    </lineage>
</organism>
<gene>
    <name evidence="2" type="ORF">GOCE00092_LOCUS5505</name>
</gene>
<dbReference type="EMBL" id="HBGK01010598">
    <property type="protein sequence ID" value="CAD9276597.1"/>
    <property type="molecule type" value="Transcribed_RNA"/>
</dbReference>
<proteinExistence type="predicted"/>
<name>A0A7S1URQ5_9STRA</name>
<dbReference type="AlphaFoldDB" id="A0A7S1URQ5"/>
<feature type="chain" id="PRO_5031259423" evidence="1">
    <location>
        <begin position="22"/>
        <end position="117"/>
    </location>
</feature>
<reference evidence="2" key="1">
    <citation type="submission" date="2021-01" db="EMBL/GenBank/DDBJ databases">
        <authorList>
            <person name="Corre E."/>
            <person name="Pelletier E."/>
            <person name="Niang G."/>
            <person name="Scheremetjew M."/>
            <person name="Finn R."/>
            <person name="Kale V."/>
            <person name="Holt S."/>
            <person name="Cochrane G."/>
            <person name="Meng A."/>
            <person name="Brown T."/>
            <person name="Cohen L."/>
        </authorList>
    </citation>
    <scope>NUCLEOTIDE SEQUENCE</scope>
    <source>
        <strain evidence="2">CCMP 410</strain>
    </source>
</reference>
<evidence type="ECO:0000313" key="2">
    <source>
        <dbReference type="EMBL" id="CAD9276597.1"/>
    </source>
</evidence>
<sequence length="117" mass="13136">MMSRVLLVLAFLAIATLSVDAFVAPRPSAFVKLQTTALEACRRNTKKEKAKRNQQNMRKFQVGTGRRGMTRRKLLKKQQASDMRALEQEYIMKAFTTMAAPNTDAAEAEERSEAAKA</sequence>
<accession>A0A7S1URQ5</accession>
<feature type="signal peptide" evidence="1">
    <location>
        <begin position="1"/>
        <end position="21"/>
    </location>
</feature>
<keyword evidence="1" id="KW-0732">Signal</keyword>